<name>A0ABN5CI96_PSEO7</name>
<evidence type="ECO:0000313" key="1">
    <source>
        <dbReference type="EMBL" id="ATD08436.1"/>
    </source>
</evidence>
<sequence>MLVEVVLLWSIETNADESMAGWGAMLCADLLIHNHVF</sequence>
<keyword evidence="2" id="KW-1185">Reference proteome</keyword>
<dbReference type="EMBL" id="CP011924">
    <property type="protein sequence ID" value="ATD08436.1"/>
    <property type="molecule type" value="Genomic_DNA"/>
</dbReference>
<gene>
    <name evidence="1" type="ORF">PPIS_a3692</name>
</gene>
<proteinExistence type="predicted"/>
<reference evidence="1 2" key="1">
    <citation type="submission" date="2015-06" db="EMBL/GenBank/DDBJ databases">
        <authorList>
            <person name="Xie B.-B."/>
            <person name="Rong J.-C."/>
            <person name="Qin Q.-L."/>
            <person name="Zhang Y.-Z."/>
        </authorList>
    </citation>
    <scope>NUCLEOTIDE SEQUENCE [LARGE SCALE GENOMIC DNA]</scope>
    <source>
        <strain evidence="1 2">JCM 20779</strain>
    </source>
</reference>
<dbReference type="Proteomes" id="UP000016521">
    <property type="component" value="Chromosome I"/>
</dbReference>
<protein>
    <submittedName>
        <fullName evidence="1">Uncharacterized protein</fullName>
    </submittedName>
</protein>
<organism evidence="1 2">
    <name type="scientific">Pseudoalteromonas piscicida</name>
    <dbReference type="NCBI Taxonomy" id="43662"/>
    <lineage>
        <taxon>Bacteria</taxon>
        <taxon>Pseudomonadati</taxon>
        <taxon>Pseudomonadota</taxon>
        <taxon>Gammaproteobacteria</taxon>
        <taxon>Alteromonadales</taxon>
        <taxon>Pseudoalteromonadaceae</taxon>
        <taxon>Pseudoalteromonas</taxon>
    </lineage>
</organism>
<accession>A0ABN5CI96</accession>
<evidence type="ECO:0000313" key="2">
    <source>
        <dbReference type="Proteomes" id="UP000016521"/>
    </source>
</evidence>